<dbReference type="Proteomes" id="UP000322234">
    <property type="component" value="Unassembled WGS sequence"/>
</dbReference>
<dbReference type="EMBL" id="VBQZ03000106">
    <property type="protein sequence ID" value="MXQ94195.1"/>
    <property type="molecule type" value="Genomic_DNA"/>
</dbReference>
<dbReference type="GO" id="GO:0009897">
    <property type="term" value="C:external side of plasma membrane"/>
    <property type="evidence" value="ECO:0007669"/>
    <property type="project" value="TreeGrafter"/>
</dbReference>
<feature type="domain" description="Ig-like" evidence="13">
    <location>
        <begin position="192"/>
        <end position="292"/>
    </location>
</feature>
<dbReference type="Gene3D" id="2.60.40.10">
    <property type="entry name" value="Immunoglobulins"/>
    <property type="match status" value="2"/>
</dbReference>
<gene>
    <name evidence="14" type="ORF">E5288_WYG010365</name>
</gene>
<dbReference type="InterPro" id="IPR036179">
    <property type="entry name" value="Ig-like_dom_sf"/>
</dbReference>
<proteinExistence type="predicted"/>
<dbReference type="GO" id="GO:0010008">
    <property type="term" value="C:endosome membrane"/>
    <property type="evidence" value="ECO:0007669"/>
    <property type="project" value="UniProtKB-SubCell"/>
</dbReference>
<keyword evidence="7 11" id="KW-0472">Membrane</keyword>
<feature type="transmembrane region" description="Helical" evidence="11">
    <location>
        <begin position="308"/>
        <end position="330"/>
    </location>
</feature>
<name>A0A6B0RWI7_9CETA</name>
<evidence type="ECO:0000256" key="12">
    <source>
        <dbReference type="SAM" id="SignalP"/>
    </source>
</evidence>
<dbReference type="InterPro" id="IPR013783">
    <property type="entry name" value="Ig-like_fold"/>
</dbReference>
<keyword evidence="15" id="KW-1185">Reference proteome</keyword>
<dbReference type="GO" id="GO:0071723">
    <property type="term" value="F:lipopeptide binding"/>
    <property type="evidence" value="ECO:0007669"/>
    <property type="project" value="TreeGrafter"/>
</dbReference>
<dbReference type="FunFam" id="3.30.500.10:FF:000002">
    <property type="entry name" value="Antigen-presenting glycoprotein CD1d1"/>
    <property type="match status" value="2"/>
</dbReference>
<keyword evidence="5" id="KW-0967">Endosome</keyword>
<dbReference type="GO" id="GO:0030884">
    <property type="term" value="F:exogenous lipid antigen binding"/>
    <property type="evidence" value="ECO:0007669"/>
    <property type="project" value="TreeGrafter"/>
</dbReference>
<evidence type="ECO:0000313" key="14">
    <source>
        <dbReference type="EMBL" id="MXQ94195.1"/>
    </source>
</evidence>
<dbReference type="InterPro" id="IPR011162">
    <property type="entry name" value="MHC_I/II-like_Ag-recog"/>
</dbReference>
<feature type="chain" id="PRO_5025553931" description="Ig-like domain-containing protein" evidence="12">
    <location>
        <begin position="17"/>
        <end position="770"/>
    </location>
</feature>
<dbReference type="Pfam" id="PF07654">
    <property type="entry name" value="C1-set"/>
    <property type="match status" value="2"/>
</dbReference>
<keyword evidence="11" id="KW-0812">Transmembrane</keyword>
<dbReference type="InterPro" id="IPR037055">
    <property type="entry name" value="MHC_I-like_Ag-recog_sf"/>
</dbReference>
<dbReference type="SUPFAM" id="SSF54452">
    <property type="entry name" value="MHC antigen-recognition domain"/>
    <property type="match status" value="3"/>
</dbReference>
<dbReference type="InterPro" id="IPR003597">
    <property type="entry name" value="Ig_C1-set"/>
</dbReference>
<dbReference type="CDD" id="cd21029">
    <property type="entry name" value="IgC1_CD1"/>
    <property type="match status" value="1"/>
</dbReference>
<comment type="subcellular location">
    <subcellularLocation>
        <location evidence="1">Cell membrane</location>
        <topology evidence="1">Single-pass type I membrane protein</topology>
    </subcellularLocation>
    <subcellularLocation>
        <location evidence="2">Endosome membrane</location>
    </subcellularLocation>
    <subcellularLocation>
        <location evidence="3">Lysosome membrane</location>
    </subcellularLocation>
</comment>
<protein>
    <recommendedName>
        <fullName evidence="13">Ig-like domain-containing protein</fullName>
    </recommendedName>
</protein>
<dbReference type="FunFam" id="2.60.40.10:FF:000254">
    <property type="entry name" value="Antigen-presenting glycoprotein CD1d1"/>
    <property type="match status" value="2"/>
</dbReference>
<keyword evidence="11" id="KW-1133">Transmembrane helix</keyword>
<keyword evidence="9" id="KW-0458">Lysosome</keyword>
<dbReference type="InterPro" id="IPR050208">
    <property type="entry name" value="MHC_class-I_related"/>
</dbReference>
<dbReference type="GO" id="GO:0005765">
    <property type="term" value="C:lysosomal membrane"/>
    <property type="evidence" value="ECO:0007669"/>
    <property type="project" value="UniProtKB-SubCell"/>
</dbReference>
<dbReference type="Pfam" id="PF16497">
    <property type="entry name" value="MHC_I_3"/>
    <property type="match status" value="3"/>
</dbReference>
<evidence type="ECO:0000259" key="13">
    <source>
        <dbReference type="PROSITE" id="PS50835"/>
    </source>
</evidence>
<keyword evidence="10" id="KW-0393">Immunoglobulin domain</keyword>
<sequence length="770" mass="86553">MLFLQLPLLLALLVGGDNEQNKNSIPEGFQEPISFEVICVLSFHNSSWVQSLGSGWLGELQTHGWKSNSGTFIYLWPWSKGNFSNEELMELQNYLHTSFVRFLQAFYSHARKWQFEYPFEVQIAKGCELHAGEVPVGFMRIAYQGSDFLSFQNKSWVSSPEGGKRAQVLRRLFNLFRGGQEIIHKLLSDTCPRFLLGLLDAGKAYLQRQVRPEAWLSLGPSPGPGQLTLVCHISGFYPKPIWVMWMRGEQEQQGTQRSDVLPNPDGTSYLRVSLDVEASEASGLSCRVRHSSLGGQDIILYWDHHSSVGWIALAVIVTLVLMAGLAFWLWKHWGLREEAQGIQNIWMDQVQVVVFEKRSCDGRGSKVFQGPTSYHVMQISTFVNSTWAQNQGSGWLDDLQIHGWESDSGTAIFLKPWSKGNFSDDEVTELVDLFRAYFIGFTREVQDPVNEFQLEYPFVIQIIAGCELHSGEAIESSWRGALGGLDFVSIQNHSCVPAPDSGSRGQKFCALISQYQGISDIIERLISETCPRYLLGVLDAGKAELQRQGFYPKPVRVMWMRGEQEQPGTQQGDLMPNTDWTWYLRVTLNVAAGEAAGLNCRVKHSSLGDQDIILTPHIHWLDTCGNNNTLLDPFDMPCIMVLETLTFANSSWAQNQGSGWLDDLQIQGWDSDLGTTIFLKPWSKGNFSDEAMTELQDLFRVYFIGFTRVVQDHVNPFAIQVIAGCELHSGEAIESSLRGALGGLDFVRIQNHSCVPTRDSGSRGQKFCDS</sequence>
<dbReference type="SUPFAM" id="SSF48726">
    <property type="entry name" value="Immunoglobulin"/>
    <property type="match status" value="2"/>
</dbReference>
<dbReference type="AlphaFoldDB" id="A0A6B0RWI7"/>
<evidence type="ECO:0000256" key="8">
    <source>
        <dbReference type="ARBA" id="ARBA00023180"/>
    </source>
</evidence>
<organism evidence="14 15">
    <name type="scientific">Bos mutus</name>
    <name type="common">wild yak</name>
    <dbReference type="NCBI Taxonomy" id="72004"/>
    <lineage>
        <taxon>Eukaryota</taxon>
        <taxon>Metazoa</taxon>
        <taxon>Chordata</taxon>
        <taxon>Craniata</taxon>
        <taxon>Vertebrata</taxon>
        <taxon>Euteleostomi</taxon>
        <taxon>Mammalia</taxon>
        <taxon>Eutheria</taxon>
        <taxon>Laurasiatheria</taxon>
        <taxon>Artiodactyla</taxon>
        <taxon>Ruminantia</taxon>
        <taxon>Pecora</taxon>
        <taxon>Bovidae</taxon>
        <taxon>Bovinae</taxon>
        <taxon>Bos</taxon>
    </lineage>
</organism>
<dbReference type="PANTHER" id="PTHR16675">
    <property type="entry name" value="MHC CLASS I-RELATED"/>
    <property type="match status" value="1"/>
</dbReference>
<dbReference type="GO" id="GO:0001916">
    <property type="term" value="P:positive regulation of T cell mediated cytotoxicity"/>
    <property type="evidence" value="ECO:0007669"/>
    <property type="project" value="TreeGrafter"/>
</dbReference>
<keyword evidence="8" id="KW-0325">Glycoprotein</keyword>
<evidence type="ECO:0000256" key="9">
    <source>
        <dbReference type="ARBA" id="ARBA00023228"/>
    </source>
</evidence>
<dbReference type="GO" id="GO:0048006">
    <property type="term" value="P:antigen processing and presentation, endogenous lipid antigen via MHC class Ib"/>
    <property type="evidence" value="ECO:0007669"/>
    <property type="project" value="TreeGrafter"/>
</dbReference>
<dbReference type="InterPro" id="IPR007110">
    <property type="entry name" value="Ig-like_dom"/>
</dbReference>
<evidence type="ECO:0000256" key="7">
    <source>
        <dbReference type="ARBA" id="ARBA00023136"/>
    </source>
</evidence>
<evidence type="ECO:0000256" key="2">
    <source>
        <dbReference type="ARBA" id="ARBA00004608"/>
    </source>
</evidence>
<dbReference type="SMART" id="SM00407">
    <property type="entry name" value="IGc1"/>
    <property type="match status" value="2"/>
</dbReference>
<dbReference type="GO" id="GO:0048007">
    <property type="term" value="P:antigen processing and presentation, exogenous lipid antigen via MHC class Ib"/>
    <property type="evidence" value="ECO:0007669"/>
    <property type="project" value="TreeGrafter"/>
</dbReference>
<evidence type="ECO:0000256" key="6">
    <source>
        <dbReference type="ARBA" id="ARBA00022859"/>
    </source>
</evidence>
<dbReference type="InterPro" id="IPR011161">
    <property type="entry name" value="MHC_I-like_Ag-recog"/>
</dbReference>
<accession>A0A6B0RWI7</accession>
<keyword evidence="4" id="KW-1003">Cell membrane</keyword>
<dbReference type="GO" id="GO:0030883">
    <property type="term" value="F:endogenous lipid antigen binding"/>
    <property type="evidence" value="ECO:0007669"/>
    <property type="project" value="TreeGrafter"/>
</dbReference>
<evidence type="ECO:0000256" key="5">
    <source>
        <dbReference type="ARBA" id="ARBA00022753"/>
    </source>
</evidence>
<evidence type="ECO:0000313" key="15">
    <source>
        <dbReference type="Proteomes" id="UP000322234"/>
    </source>
</evidence>
<dbReference type="Gene3D" id="3.30.500.10">
    <property type="entry name" value="MHC class I-like antigen recognition-like"/>
    <property type="match status" value="3"/>
</dbReference>
<keyword evidence="6" id="KW-0391">Immunity</keyword>
<dbReference type="GO" id="GO:0005615">
    <property type="term" value="C:extracellular space"/>
    <property type="evidence" value="ECO:0007669"/>
    <property type="project" value="TreeGrafter"/>
</dbReference>
<evidence type="ECO:0000256" key="10">
    <source>
        <dbReference type="ARBA" id="ARBA00023319"/>
    </source>
</evidence>
<dbReference type="GO" id="GO:0002250">
    <property type="term" value="P:adaptive immune response"/>
    <property type="evidence" value="ECO:0007669"/>
    <property type="project" value="UniProtKB-KW"/>
</dbReference>
<keyword evidence="12" id="KW-0732">Signal</keyword>
<feature type="signal peptide" evidence="12">
    <location>
        <begin position="1"/>
        <end position="16"/>
    </location>
</feature>
<dbReference type="PANTHER" id="PTHR16675:SF160">
    <property type="entry name" value="T-CELL SURFACE GLYCOPROTEIN CD1A"/>
    <property type="match status" value="1"/>
</dbReference>
<dbReference type="PROSITE" id="PS50835">
    <property type="entry name" value="IG_LIKE"/>
    <property type="match status" value="1"/>
</dbReference>
<evidence type="ECO:0000256" key="11">
    <source>
        <dbReference type="SAM" id="Phobius"/>
    </source>
</evidence>
<reference evidence="14" key="1">
    <citation type="submission" date="2019-10" db="EMBL/GenBank/DDBJ databases">
        <title>The sequence and de novo assembly of the wild yak genome.</title>
        <authorList>
            <person name="Liu Y."/>
        </authorList>
    </citation>
    <scope>NUCLEOTIDE SEQUENCE [LARGE SCALE GENOMIC DNA]</scope>
    <source>
        <strain evidence="14">WY2019</strain>
    </source>
</reference>
<evidence type="ECO:0000256" key="4">
    <source>
        <dbReference type="ARBA" id="ARBA00022475"/>
    </source>
</evidence>
<evidence type="ECO:0000256" key="3">
    <source>
        <dbReference type="ARBA" id="ARBA00004656"/>
    </source>
</evidence>
<comment type="caution">
    <text evidence="14">The sequence shown here is derived from an EMBL/GenBank/DDBJ whole genome shotgun (WGS) entry which is preliminary data.</text>
</comment>
<evidence type="ECO:0000256" key="1">
    <source>
        <dbReference type="ARBA" id="ARBA00004251"/>
    </source>
</evidence>